<dbReference type="AlphaFoldDB" id="A0A1B3XW44"/>
<dbReference type="RefSeq" id="WP_064465377.1">
    <property type="nucleotide sequence ID" value="NZ_CP017081.1"/>
</dbReference>
<evidence type="ECO:0000313" key="2">
    <source>
        <dbReference type="EMBL" id="AOH57434.1"/>
    </source>
</evidence>
<keyword evidence="3" id="KW-1185">Reference proteome</keyword>
<keyword evidence="1" id="KW-0472">Membrane</keyword>
<dbReference type="Proteomes" id="UP000077926">
    <property type="component" value="Plasmid pG25-68"/>
</dbReference>
<keyword evidence="1" id="KW-1133">Transmembrane helix</keyword>
<feature type="transmembrane region" description="Helical" evidence="1">
    <location>
        <begin position="7"/>
        <end position="35"/>
    </location>
</feature>
<geneLocation type="plasmid" evidence="3">
    <name>pg25-68</name>
</geneLocation>
<reference evidence="2 3" key="1">
    <citation type="submission" date="2016-08" db="EMBL/GenBank/DDBJ databases">
        <title>Complete genome sequence of Bacillus muralis G25-68, a strain with toxicity to nematodes.</title>
        <authorList>
            <person name="Zheng Z."/>
        </authorList>
    </citation>
    <scope>NUCLEOTIDE SEQUENCE [LARGE SCALE GENOMIC DNA]</scope>
    <source>
        <strain evidence="2 3">G25-68</strain>
        <plasmid evidence="3">pg25-68</plasmid>
    </source>
</reference>
<name>A0A1B3XW44_9BACI</name>
<evidence type="ECO:0000313" key="3">
    <source>
        <dbReference type="Proteomes" id="UP000077926"/>
    </source>
</evidence>
<keyword evidence="2" id="KW-0614">Plasmid</keyword>
<dbReference type="OrthoDB" id="2862351at2"/>
<proteinExistence type="predicted"/>
<gene>
    <name evidence="2" type="ORF">ABE28_024105</name>
</gene>
<accession>A0A1B3XW44</accession>
<feature type="transmembrane region" description="Helical" evidence="1">
    <location>
        <begin position="70"/>
        <end position="90"/>
    </location>
</feature>
<dbReference type="KEGG" id="bmur:ABE28_024105"/>
<organism evidence="2 3">
    <name type="scientific">Peribacillus muralis</name>
    <dbReference type="NCBI Taxonomy" id="264697"/>
    <lineage>
        <taxon>Bacteria</taxon>
        <taxon>Bacillati</taxon>
        <taxon>Bacillota</taxon>
        <taxon>Bacilli</taxon>
        <taxon>Bacillales</taxon>
        <taxon>Bacillaceae</taxon>
        <taxon>Peribacillus</taxon>
    </lineage>
</organism>
<evidence type="ECO:0000256" key="1">
    <source>
        <dbReference type="SAM" id="Phobius"/>
    </source>
</evidence>
<dbReference type="EMBL" id="CP017081">
    <property type="protein sequence ID" value="AOH57434.1"/>
    <property type="molecule type" value="Genomic_DNA"/>
</dbReference>
<feature type="transmembrane region" description="Helical" evidence="1">
    <location>
        <begin position="41"/>
        <end position="58"/>
    </location>
</feature>
<protein>
    <submittedName>
        <fullName evidence="2">Uncharacterized protein</fullName>
    </submittedName>
</protein>
<sequence>MNFKKFTIYLASLLTAFVLLFVLLRLMGILIWVNGEPFDKWIAIIGLIVMPISTSILSKKIKLNKKKENTLFNLVIFTNFLYLLGSFSILSENYTFIKSGIYLSSPYVIHEKEPSLWPKDEYESTYTFYSSLNSFIYVKDSVQRGNQGLSEHARYSDYKVKVISGSLHITWTVGSIFIR</sequence>
<keyword evidence="1" id="KW-0812">Transmembrane</keyword>